<dbReference type="InterPro" id="IPR041577">
    <property type="entry name" value="RT_RNaseH_2"/>
</dbReference>
<dbReference type="CDD" id="cd09274">
    <property type="entry name" value="RNase_HI_RT_Ty3"/>
    <property type="match status" value="1"/>
</dbReference>
<dbReference type="AlphaFoldDB" id="A0AAV1XQH1"/>
<sequence length="1132" mass="129548">MAKVMIRGGYQLGNGLGKYGQGCKEIIIPKANKGRYGLGYKPTREDRLRITEVRKSERLTRLGQFGSKDMLRIPTPHISQSFVSGGGRPSGMVAIVEEEETEDGSEFVYLCPPGTCLKNWSEEPYASVTLGINIFEMEGHASEPFDGPDRLINQVEENSDDEEWEAPPELLRMEEVEKWLDAGFVKVAEYPDWVANIVAVPKKGGKLRICVDYRDLNKASPKDDFPVPHINVLVDSTTDHALFSFMDGYSGYHQIKMAPEDVSKTTFITPWGTFCYQVMPFGLKNVMATYQRAMVTLFHDMMHKEIEIYVDDIICKSKTEEEHIDNLKRLFERLRRYQLKLNPTKCSFGVKSGRVLGFIVSQKGMEVDPDKVKAILEMPAPRTEKEVRGFLGRLNYISRFISQLTSTCEPIFKLLRKNHAVKWNEDCQSAFEKIKQYLTEPPILMPPVPGRPLILYLTVLDESMGCVLGQHGDCGRKEQTIYYLSKKFTACEIKYSLLERTCCALIWASRRLRQYMLSHTTWLVSKMDPIKYIFEKPILTGRIARWQVMLSEYDILYVTQKAVKGSVIADYLANQPIDKLEHIEYEFPDEDIMVLSDESKGENKWTLVFDGASNVFGHGVGAVLVSPAGKFLPFTARLCFDCTNNVAEYEACILGLKAAIDAKVKVLEAFGDSALVIHQIKGEWETRDSKLVPYRDHIRKLIDQFDRVDFYHIPREDNRLADALATLSSMFHVGGDSLLIFQIKDNTEPAHCHVIEEEFDGKPWYHDIKKYLRSQTYPPEASENDKRTLRRLATNFFVSGEVVYKRNHDMVLLRCLEAKEAQKMMEEVHEGIFGTHANGHAMAKKIMRAGYFWLTMETDCCKYVRKCHKCQVYADNINAPPNPLNVLTSPWPFSMWGIDVIGPIEPKASNGHRFILVAIDYFTKWVEANSYASVTRKVVLKFIKRELVCRYGLPDQIITDNATNLNNKMMTEMCEKFKIKHHTSSPYRPKMNGAVEAANKNIKKIVQKMVMTYKNWHEMLPFALHGYRTSVRTSTGATPYSLVYGMEAVLPIEVEIPSLRVLYQKRMMKAYSKKVRPRQFKEKDNRGKWAPNYEGPYVVKKAFSGGALILTDMDGEDLRLTINADSVKKYYA</sequence>
<dbReference type="EMBL" id="CAXHTB010000017">
    <property type="protein sequence ID" value="CAL0323819.1"/>
    <property type="molecule type" value="Genomic_DNA"/>
</dbReference>
<proteinExistence type="predicted"/>
<dbReference type="InterPro" id="IPR001584">
    <property type="entry name" value="Integrase_cat-core"/>
</dbReference>
<reference evidence="4 5" key="1">
    <citation type="submission" date="2024-03" db="EMBL/GenBank/DDBJ databases">
        <authorList>
            <person name="Martinez-Hernandez J."/>
        </authorList>
    </citation>
    <scope>NUCLEOTIDE SEQUENCE [LARGE SCALE GENOMIC DNA]</scope>
</reference>
<dbReference type="PROSITE" id="PS50879">
    <property type="entry name" value="RNASE_H_1"/>
    <property type="match status" value="1"/>
</dbReference>
<dbReference type="InterPro" id="IPR043502">
    <property type="entry name" value="DNA/RNA_pol_sf"/>
</dbReference>
<name>A0AAV1XQH1_LUPLU</name>
<dbReference type="Pfam" id="PF13456">
    <property type="entry name" value="RVT_3"/>
    <property type="match status" value="1"/>
</dbReference>
<gene>
    <name evidence="4" type="ORF">LLUT_LOCUS24879</name>
</gene>
<dbReference type="InterPro" id="IPR000477">
    <property type="entry name" value="RT_dom"/>
</dbReference>
<dbReference type="PROSITE" id="PS50994">
    <property type="entry name" value="INTEGRASE"/>
    <property type="match status" value="1"/>
</dbReference>
<dbReference type="InterPro" id="IPR012337">
    <property type="entry name" value="RNaseH-like_sf"/>
</dbReference>
<dbReference type="GO" id="GO:0015074">
    <property type="term" value="P:DNA integration"/>
    <property type="evidence" value="ECO:0007669"/>
    <property type="project" value="InterPro"/>
</dbReference>
<dbReference type="Pfam" id="PF17921">
    <property type="entry name" value="Integrase_H2C2"/>
    <property type="match status" value="1"/>
</dbReference>
<feature type="domain" description="G-patch" evidence="1">
    <location>
        <begin position="1"/>
        <end position="43"/>
    </location>
</feature>
<dbReference type="Pfam" id="PF00078">
    <property type="entry name" value="RVT_1"/>
    <property type="match status" value="1"/>
</dbReference>
<organism evidence="4 5">
    <name type="scientific">Lupinus luteus</name>
    <name type="common">European yellow lupine</name>
    <dbReference type="NCBI Taxonomy" id="3873"/>
    <lineage>
        <taxon>Eukaryota</taxon>
        <taxon>Viridiplantae</taxon>
        <taxon>Streptophyta</taxon>
        <taxon>Embryophyta</taxon>
        <taxon>Tracheophyta</taxon>
        <taxon>Spermatophyta</taxon>
        <taxon>Magnoliopsida</taxon>
        <taxon>eudicotyledons</taxon>
        <taxon>Gunneridae</taxon>
        <taxon>Pentapetalae</taxon>
        <taxon>rosids</taxon>
        <taxon>fabids</taxon>
        <taxon>Fabales</taxon>
        <taxon>Fabaceae</taxon>
        <taxon>Papilionoideae</taxon>
        <taxon>50 kb inversion clade</taxon>
        <taxon>genistoids sensu lato</taxon>
        <taxon>core genistoids</taxon>
        <taxon>Genisteae</taxon>
        <taxon>Lupinus</taxon>
    </lineage>
</organism>
<dbReference type="Pfam" id="PF00665">
    <property type="entry name" value="rve"/>
    <property type="match status" value="1"/>
</dbReference>
<evidence type="ECO:0000259" key="1">
    <source>
        <dbReference type="PROSITE" id="PS50174"/>
    </source>
</evidence>
<dbReference type="Gene3D" id="3.30.420.10">
    <property type="entry name" value="Ribonuclease H-like superfamily/Ribonuclease H"/>
    <property type="match status" value="2"/>
</dbReference>
<dbReference type="InterPro" id="IPR041588">
    <property type="entry name" value="Integrase_H2C2"/>
</dbReference>
<dbReference type="InterPro" id="IPR002156">
    <property type="entry name" value="RNaseH_domain"/>
</dbReference>
<accession>A0AAV1XQH1</accession>
<dbReference type="SUPFAM" id="SSF56672">
    <property type="entry name" value="DNA/RNA polymerases"/>
    <property type="match status" value="1"/>
</dbReference>
<dbReference type="PROSITE" id="PS50174">
    <property type="entry name" value="G_PATCH"/>
    <property type="match status" value="1"/>
</dbReference>
<feature type="domain" description="Integrase catalytic" evidence="3">
    <location>
        <begin position="886"/>
        <end position="1047"/>
    </location>
</feature>
<evidence type="ECO:0000259" key="2">
    <source>
        <dbReference type="PROSITE" id="PS50879"/>
    </source>
</evidence>
<evidence type="ECO:0000259" key="3">
    <source>
        <dbReference type="PROSITE" id="PS50994"/>
    </source>
</evidence>
<dbReference type="Gene3D" id="3.30.70.270">
    <property type="match status" value="2"/>
</dbReference>
<comment type="caution">
    <text evidence="4">The sequence shown here is derived from an EMBL/GenBank/DDBJ whole genome shotgun (WGS) entry which is preliminary data.</text>
</comment>
<dbReference type="PANTHER" id="PTHR48475">
    <property type="entry name" value="RIBONUCLEASE H"/>
    <property type="match status" value="1"/>
</dbReference>
<dbReference type="GO" id="GO:0003676">
    <property type="term" value="F:nucleic acid binding"/>
    <property type="evidence" value="ECO:0007669"/>
    <property type="project" value="InterPro"/>
</dbReference>
<dbReference type="FunFam" id="3.30.70.270:FF:000063">
    <property type="entry name" value="Zinc knuckle domaincontaining protein"/>
    <property type="match status" value="1"/>
</dbReference>
<dbReference type="CDD" id="cd09279">
    <property type="entry name" value="RNase_HI_like"/>
    <property type="match status" value="1"/>
</dbReference>
<dbReference type="GO" id="GO:0004523">
    <property type="term" value="F:RNA-DNA hybrid ribonuclease activity"/>
    <property type="evidence" value="ECO:0007669"/>
    <property type="project" value="InterPro"/>
</dbReference>
<evidence type="ECO:0000313" key="5">
    <source>
        <dbReference type="Proteomes" id="UP001497480"/>
    </source>
</evidence>
<keyword evidence="5" id="KW-1185">Reference proteome</keyword>
<dbReference type="Pfam" id="PF17919">
    <property type="entry name" value="RT_RNaseH_2"/>
    <property type="match status" value="1"/>
</dbReference>
<dbReference type="CDD" id="cd01647">
    <property type="entry name" value="RT_LTR"/>
    <property type="match status" value="1"/>
</dbReference>
<dbReference type="PANTHER" id="PTHR48475:SF1">
    <property type="entry name" value="RNASE H TYPE-1 DOMAIN-CONTAINING PROTEIN"/>
    <property type="match status" value="1"/>
</dbReference>
<dbReference type="InterPro" id="IPR036397">
    <property type="entry name" value="RNaseH_sf"/>
</dbReference>
<dbReference type="Gene3D" id="3.10.10.10">
    <property type="entry name" value="HIV Type 1 Reverse Transcriptase, subunit A, domain 1"/>
    <property type="match status" value="1"/>
</dbReference>
<dbReference type="InterPro" id="IPR000467">
    <property type="entry name" value="G_patch_dom"/>
</dbReference>
<dbReference type="InterPro" id="IPR043128">
    <property type="entry name" value="Rev_trsase/Diguanyl_cyclase"/>
</dbReference>
<dbReference type="SUPFAM" id="SSF53098">
    <property type="entry name" value="Ribonuclease H-like"/>
    <property type="match status" value="2"/>
</dbReference>
<feature type="domain" description="RNase H type-1" evidence="2">
    <location>
        <begin position="601"/>
        <end position="730"/>
    </location>
</feature>
<dbReference type="Gene3D" id="1.10.340.70">
    <property type="match status" value="1"/>
</dbReference>
<protein>
    <submittedName>
        <fullName evidence="4">Uncharacterized protein</fullName>
    </submittedName>
</protein>
<evidence type="ECO:0000313" key="4">
    <source>
        <dbReference type="EMBL" id="CAL0323819.1"/>
    </source>
</evidence>
<dbReference type="Proteomes" id="UP001497480">
    <property type="component" value="Unassembled WGS sequence"/>
</dbReference>